<reference evidence="2" key="1">
    <citation type="submission" date="2020-05" db="EMBL/GenBank/DDBJ databases">
        <authorList>
            <person name="Chiriac C."/>
            <person name="Salcher M."/>
            <person name="Ghai R."/>
            <person name="Kavagutti S V."/>
        </authorList>
    </citation>
    <scope>NUCLEOTIDE SEQUENCE</scope>
</reference>
<evidence type="ECO:0000256" key="1">
    <source>
        <dbReference type="SAM" id="Phobius"/>
    </source>
</evidence>
<name>A0A6J7G1M2_9ZZZZ</name>
<proteinExistence type="predicted"/>
<sequence>MRLQIALVGALSLILGFALAFGTKIFWLGGVILVIGGAYCVWRSWRLSGWWRTLHILAIFSVAFAVSHPLGEVIGAWPSAIGVAVVAGVLCWLISLPGEKSRA</sequence>
<protein>
    <submittedName>
        <fullName evidence="2">Unannotated protein</fullName>
    </submittedName>
</protein>
<keyword evidence="1" id="KW-0812">Transmembrane</keyword>
<gene>
    <name evidence="2" type="ORF">UFOPK3610_00134</name>
</gene>
<feature type="transmembrane region" description="Helical" evidence="1">
    <location>
        <begin position="49"/>
        <end position="70"/>
    </location>
</feature>
<keyword evidence="1" id="KW-0472">Membrane</keyword>
<keyword evidence="1" id="KW-1133">Transmembrane helix</keyword>
<evidence type="ECO:0000313" key="2">
    <source>
        <dbReference type="EMBL" id="CAB4901186.1"/>
    </source>
</evidence>
<feature type="transmembrane region" description="Helical" evidence="1">
    <location>
        <begin position="76"/>
        <end position="96"/>
    </location>
</feature>
<accession>A0A6J7G1M2</accession>
<dbReference type="AlphaFoldDB" id="A0A6J7G1M2"/>
<dbReference type="EMBL" id="CAFBMR010000002">
    <property type="protein sequence ID" value="CAB4901186.1"/>
    <property type="molecule type" value="Genomic_DNA"/>
</dbReference>
<organism evidence="2">
    <name type="scientific">freshwater metagenome</name>
    <dbReference type="NCBI Taxonomy" id="449393"/>
    <lineage>
        <taxon>unclassified sequences</taxon>
        <taxon>metagenomes</taxon>
        <taxon>ecological metagenomes</taxon>
    </lineage>
</organism>